<reference evidence="1 2" key="1">
    <citation type="journal article" date="2014" name="Genome Biol. Evol.">
        <title>The genome of the myxosporean Thelohanellus kitauei shows adaptations to nutrient acquisition within its fish host.</title>
        <authorList>
            <person name="Yang Y."/>
            <person name="Xiong J."/>
            <person name="Zhou Z."/>
            <person name="Huo F."/>
            <person name="Miao W."/>
            <person name="Ran C."/>
            <person name="Liu Y."/>
            <person name="Zhang J."/>
            <person name="Feng J."/>
            <person name="Wang M."/>
            <person name="Wang M."/>
            <person name="Wang L."/>
            <person name="Yao B."/>
        </authorList>
    </citation>
    <scope>NUCLEOTIDE SEQUENCE [LARGE SCALE GENOMIC DNA]</scope>
    <source>
        <strain evidence="1">Wuqing</strain>
    </source>
</reference>
<dbReference type="AlphaFoldDB" id="A0A0C2MWD0"/>
<evidence type="ECO:0000313" key="1">
    <source>
        <dbReference type="EMBL" id="KII68475.1"/>
    </source>
</evidence>
<dbReference type="EMBL" id="JWZT01002856">
    <property type="protein sequence ID" value="KII68475.1"/>
    <property type="molecule type" value="Genomic_DNA"/>
</dbReference>
<protein>
    <submittedName>
        <fullName evidence="1">Uncharacterized protein</fullName>
    </submittedName>
</protein>
<comment type="caution">
    <text evidence="1">The sequence shown here is derived from an EMBL/GenBank/DDBJ whole genome shotgun (WGS) entry which is preliminary data.</text>
</comment>
<gene>
    <name evidence="1" type="ORF">RF11_06913</name>
</gene>
<name>A0A0C2MWD0_THEKT</name>
<proteinExistence type="predicted"/>
<organism evidence="1 2">
    <name type="scientific">Thelohanellus kitauei</name>
    <name type="common">Myxosporean</name>
    <dbReference type="NCBI Taxonomy" id="669202"/>
    <lineage>
        <taxon>Eukaryota</taxon>
        <taxon>Metazoa</taxon>
        <taxon>Cnidaria</taxon>
        <taxon>Myxozoa</taxon>
        <taxon>Myxosporea</taxon>
        <taxon>Bivalvulida</taxon>
        <taxon>Platysporina</taxon>
        <taxon>Myxobolidae</taxon>
        <taxon>Thelohanellus</taxon>
    </lineage>
</organism>
<dbReference type="Proteomes" id="UP000031668">
    <property type="component" value="Unassembled WGS sequence"/>
</dbReference>
<keyword evidence="2" id="KW-1185">Reference proteome</keyword>
<accession>A0A0C2MWD0</accession>
<evidence type="ECO:0000313" key="2">
    <source>
        <dbReference type="Proteomes" id="UP000031668"/>
    </source>
</evidence>
<sequence>MVVLVTLIMPMRYKILWKLILNNILFSQNLPEEFLILNVLIIDPRKHDNYINESILQRSNKRFSPYYTKSKLNQENQTNLSVEGQNVQRLLIFGVYKSSPVHFCTNFASTANATLFTYDRDAPRVGTLLQAVREVQDPHLLNIHPRSSAH</sequence>